<feature type="transmembrane region" description="Helical" evidence="1">
    <location>
        <begin position="197"/>
        <end position="216"/>
    </location>
</feature>
<gene>
    <name evidence="2" type="ORF">PGLA2088_LOCUS41789</name>
</gene>
<sequence>MGGVDVEVDMEKNADLGEEVDIKALAKELSLLKAHIVKKEEAARSSNAARSAQLTTFFEKCLATAVAWITSQTAYELIVLRFFNGKVGYELVIARLIYALLATMAFPGVAWLVRGSTTAGETLWKDYLKLLGQALPIMIAWAWKDFVSQVIDNFGNKFYAEISLAVGLTALIAVLQFLPCFSWAAKSVKEGGDSDTILARYCIVAGQLALALGYAWNSAATWIVGKIQEKTETPVQSFLVQLAYLFLITKLIAAATRFWQSKAAKVAGASVDSTKADLTSSPSGRTVTEAIAMADKFGDLTICSAAFVYGWGLLNTLDQMWFTLIHGCTSSTSCTALSNLEYSAGLSVLFSHLISHHEVGSGDKIISSLRVNAMSLTVGWAWMNFFNVSISNATGGKGGWDLVLAYFVLLFAYWICTGVFYHNFLQKRRAEAKVLDKVLL</sequence>
<name>A0A813LCF9_POLGL</name>
<feature type="transmembrane region" description="Helical" evidence="1">
    <location>
        <begin position="402"/>
        <end position="421"/>
    </location>
</feature>
<feature type="transmembrane region" description="Helical" evidence="1">
    <location>
        <begin position="236"/>
        <end position="255"/>
    </location>
</feature>
<feature type="transmembrane region" description="Helical" evidence="1">
    <location>
        <begin position="371"/>
        <end position="390"/>
    </location>
</feature>
<dbReference type="EMBL" id="CAJNNW010033983">
    <property type="protein sequence ID" value="CAE8721192.1"/>
    <property type="molecule type" value="Genomic_DNA"/>
</dbReference>
<organism evidence="2 3">
    <name type="scientific">Polarella glacialis</name>
    <name type="common">Dinoflagellate</name>
    <dbReference type="NCBI Taxonomy" id="89957"/>
    <lineage>
        <taxon>Eukaryota</taxon>
        <taxon>Sar</taxon>
        <taxon>Alveolata</taxon>
        <taxon>Dinophyceae</taxon>
        <taxon>Suessiales</taxon>
        <taxon>Suessiaceae</taxon>
        <taxon>Polarella</taxon>
    </lineage>
</organism>
<reference evidence="2" key="1">
    <citation type="submission" date="2021-02" db="EMBL/GenBank/DDBJ databases">
        <authorList>
            <person name="Dougan E. K."/>
            <person name="Rhodes N."/>
            <person name="Thang M."/>
            <person name="Chan C."/>
        </authorList>
    </citation>
    <scope>NUCLEOTIDE SEQUENCE</scope>
</reference>
<keyword evidence="1" id="KW-0472">Membrane</keyword>
<evidence type="ECO:0000313" key="3">
    <source>
        <dbReference type="Proteomes" id="UP000626109"/>
    </source>
</evidence>
<proteinExistence type="predicted"/>
<keyword evidence="1" id="KW-1133">Transmembrane helix</keyword>
<feature type="transmembrane region" description="Helical" evidence="1">
    <location>
        <begin position="163"/>
        <end position="185"/>
    </location>
</feature>
<dbReference type="AlphaFoldDB" id="A0A813LCF9"/>
<accession>A0A813LCF9</accession>
<keyword evidence="1" id="KW-0812">Transmembrane</keyword>
<comment type="caution">
    <text evidence="2">The sequence shown here is derived from an EMBL/GenBank/DDBJ whole genome shotgun (WGS) entry which is preliminary data.</text>
</comment>
<evidence type="ECO:0000256" key="1">
    <source>
        <dbReference type="SAM" id="Phobius"/>
    </source>
</evidence>
<feature type="transmembrane region" description="Helical" evidence="1">
    <location>
        <begin position="92"/>
        <end position="114"/>
    </location>
</feature>
<dbReference type="Proteomes" id="UP000626109">
    <property type="component" value="Unassembled WGS sequence"/>
</dbReference>
<protein>
    <submittedName>
        <fullName evidence="2">Uncharacterized protein</fullName>
    </submittedName>
</protein>
<evidence type="ECO:0000313" key="2">
    <source>
        <dbReference type="EMBL" id="CAE8721192.1"/>
    </source>
</evidence>